<reference evidence="2 3" key="1">
    <citation type="submission" date="2019-12" db="EMBL/GenBank/DDBJ databases">
        <title>Defluviitalea raffinosedens, isolated from a biogas fermenter, genome sequencing and characterization.</title>
        <authorList>
            <person name="Rettenmaier R."/>
            <person name="Schneider M."/>
            <person name="Neuhaus K."/>
            <person name="Liebl W."/>
            <person name="Zverlov V."/>
        </authorList>
    </citation>
    <scope>NUCLEOTIDE SEQUENCE [LARGE SCALE GENOMIC DNA]</scope>
    <source>
        <strain evidence="2 3">249c-K6</strain>
    </source>
</reference>
<accession>A0A7C8LQK0</accession>
<evidence type="ECO:0000313" key="3">
    <source>
        <dbReference type="Proteomes" id="UP000483018"/>
    </source>
</evidence>
<proteinExistence type="predicted"/>
<dbReference type="RefSeq" id="WP_158739677.1">
    <property type="nucleotide sequence ID" value="NZ_JAFBEP010000001.1"/>
</dbReference>
<dbReference type="EMBL" id="WSLF01000003">
    <property type="protein sequence ID" value="KAE9635429.1"/>
    <property type="molecule type" value="Genomic_DNA"/>
</dbReference>
<organism evidence="2 3">
    <name type="scientific">Defluviitalea raffinosedens</name>
    <dbReference type="NCBI Taxonomy" id="1450156"/>
    <lineage>
        <taxon>Bacteria</taxon>
        <taxon>Bacillati</taxon>
        <taxon>Bacillota</taxon>
        <taxon>Clostridia</taxon>
        <taxon>Lachnospirales</taxon>
        <taxon>Defluviitaleaceae</taxon>
        <taxon>Defluviitalea</taxon>
    </lineage>
</organism>
<dbReference type="AlphaFoldDB" id="A0A7C8LQK0"/>
<comment type="caution">
    <text evidence="2">The sequence shown here is derived from an EMBL/GenBank/DDBJ whole genome shotgun (WGS) entry which is preliminary data.</text>
</comment>
<dbReference type="Proteomes" id="UP000483018">
    <property type="component" value="Unassembled WGS sequence"/>
</dbReference>
<sequence length="71" mass="8734">MSKKETEFDRYERMKRLQKEAEAQKRKEMELEAGRNKKKGRVKLSNSTARKKDWTRDYESGFDEDEFYEVY</sequence>
<name>A0A7C8LQK0_9FIRM</name>
<gene>
    <name evidence="2" type="ORF">GND95_04585</name>
</gene>
<feature type="region of interest" description="Disordered" evidence="1">
    <location>
        <begin position="1"/>
        <end position="48"/>
    </location>
</feature>
<evidence type="ECO:0000256" key="1">
    <source>
        <dbReference type="SAM" id="MobiDB-lite"/>
    </source>
</evidence>
<protein>
    <submittedName>
        <fullName evidence="2">Uncharacterized protein</fullName>
    </submittedName>
</protein>
<evidence type="ECO:0000313" key="2">
    <source>
        <dbReference type="EMBL" id="KAE9635429.1"/>
    </source>
</evidence>
<feature type="compositionally biased region" description="Basic and acidic residues" evidence="1">
    <location>
        <begin position="1"/>
        <end position="35"/>
    </location>
</feature>
<keyword evidence="3" id="KW-1185">Reference proteome</keyword>